<evidence type="ECO:0000313" key="1">
    <source>
        <dbReference type="EMBL" id="KAF6762988.1"/>
    </source>
</evidence>
<reference evidence="1 2" key="1">
    <citation type="submission" date="2020-07" db="EMBL/GenBank/DDBJ databases">
        <title>Comparative genomics of pyrophilous fungi reveals a link between fire events and developmental genes.</title>
        <authorList>
            <consortium name="DOE Joint Genome Institute"/>
            <person name="Steindorff A.S."/>
            <person name="Carver A."/>
            <person name="Calhoun S."/>
            <person name="Stillman K."/>
            <person name="Liu H."/>
            <person name="Lipzen A."/>
            <person name="Pangilinan J."/>
            <person name="Labutti K."/>
            <person name="Bruns T.D."/>
            <person name="Grigoriev I.V."/>
        </authorList>
    </citation>
    <scope>NUCLEOTIDE SEQUENCE [LARGE SCALE GENOMIC DNA]</scope>
    <source>
        <strain evidence="1 2">CBS 144469</strain>
    </source>
</reference>
<dbReference type="AlphaFoldDB" id="A0A8H6ICJ6"/>
<gene>
    <name evidence="1" type="ORF">DFP72DRAFT_519320</name>
</gene>
<evidence type="ECO:0000313" key="2">
    <source>
        <dbReference type="Proteomes" id="UP000521943"/>
    </source>
</evidence>
<sequence length="84" mass="9508">MRAATTIPWSLIIVYLDIFRGDGLPVQRSAPSAQFKELWAAASPSWLGPWATDGGRREDPKILEIFEGRLIQVREKKAKRRVST</sequence>
<keyword evidence="2" id="KW-1185">Reference proteome</keyword>
<dbReference type="EMBL" id="JACGCI010000006">
    <property type="protein sequence ID" value="KAF6762988.1"/>
    <property type="molecule type" value="Genomic_DNA"/>
</dbReference>
<protein>
    <submittedName>
        <fullName evidence="1">Uncharacterized protein</fullName>
    </submittedName>
</protein>
<organism evidence="1 2">
    <name type="scientific">Ephemerocybe angulata</name>
    <dbReference type="NCBI Taxonomy" id="980116"/>
    <lineage>
        <taxon>Eukaryota</taxon>
        <taxon>Fungi</taxon>
        <taxon>Dikarya</taxon>
        <taxon>Basidiomycota</taxon>
        <taxon>Agaricomycotina</taxon>
        <taxon>Agaricomycetes</taxon>
        <taxon>Agaricomycetidae</taxon>
        <taxon>Agaricales</taxon>
        <taxon>Agaricineae</taxon>
        <taxon>Psathyrellaceae</taxon>
        <taxon>Ephemerocybe</taxon>
    </lineage>
</organism>
<dbReference type="Proteomes" id="UP000521943">
    <property type="component" value="Unassembled WGS sequence"/>
</dbReference>
<comment type="caution">
    <text evidence="1">The sequence shown here is derived from an EMBL/GenBank/DDBJ whole genome shotgun (WGS) entry which is preliminary data.</text>
</comment>
<name>A0A8H6ICJ6_9AGAR</name>
<proteinExistence type="predicted"/>
<accession>A0A8H6ICJ6</accession>